<feature type="compositionally biased region" description="Basic and acidic residues" evidence="1">
    <location>
        <begin position="84"/>
        <end position="157"/>
    </location>
</feature>
<feature type="region of interest" description="Disordered" evidence="1">
    <location>
        <begin position="306"/>
        <end position="329"/>
    </location>
</feature>
<evidence type="ECO:0000313" key="2">
    <source>
        <dbReference type="EMBL" id="MFC7383698.1"/>
    </source>
</evidence>
<evidence type="ECO:0000256" key="1">
    <source>
        <dbReference type="SAM" id="MobiDB-lite"/>
    </source>
</evidence>
<dbReference type="RefSeq" id="WP_380827253.1">
    <property type="nucleotide sequence ID" value="NZ_JBHTCG010000009.1"/>
</dbReference>
<feature type="compositionally biased region" description="Basic and acidic residues" evidence="1">
    <location>
        <begin position="256"/>
        <end position="267"/>
    </location>
</feature>
<reference evidence="3" key="1">
    <citation type="journal article" date="2019" name="Int. J. Syst. Evol. Microbiol.">
        <title>The Global Catalogue of Microorganisms (GCM) 10K type strain sequencing project: providing services to taxonomists for standard genome sequencing and annotation.</title>
        <authorList>
            <consortium name="The Broad Institute Genomics Platform"/>
            <consortium name="The Broad Institute Genome Sequencing Center for Infectious Disease"/>
            <person name="Wu L."/>
            <person name="Ma J."/>
        </authorList>
    </citation>
    <scope>NUCLEOTIDE SEQUENCE [LARGE SCALE GENOMIC DNA]</scope>
    <source>
        <strain evidence="3">CECT 7649</strain>
    </source>
</reference>
<keyword evidence="3" id="KW-1185">Reference proteome</keyword>
<evidence type="ECO:0000313" key="3">
    <source>
        <dbReference type="Proteomes" id="UP001596496"/>
    </source>
</evidence>
<feature type="compositionally biased region" description="Polar residues" evidence="1">
    <location>
        <begin position="276"/>
        <end position="289"/>
    </location>
</feature>
<name>A0ABW2P242_9ACTN</name>
<dbReference type="Proteomes" id="UP001596496">
    <property type="component" value="Unassembled WGS sequence"/>
</dbReference>
<feature type="compositionally biased region" description="Basic and acidic residues" evidence="1">
    <location>
        <begin position="1"/>
        <end position="23"/>
    </location>
</feature>
<dbReference type="EMBL" id="JBHTCG010000009">
    <property type="protein sequence ID" value="MFC7383698.1"/>
    <property type="molecule type" value="Genomic_DNA"/>
</dbReference>
<accession>A0ABW2P242</accession>
<feature type="compositionally biased region" description="Basic and acidic residues" evidence="1">
    <location>
        <begin position="320"/>
        <end position="329"/>
    </location>
</feature>
<sequence>MEPYRRDTTPGSVHDPDSDRPENGDASGSAVDDIRTVYDPSRPNWAGDAGADGERGLDEDDDPDDDRHDNDGLGVRNDMNVSHARNDDGLNVRNDHDTRNDHDGLDVHNDHGTRNDHDGFGTTDDHDGPGVRDEHDRLDEADQRHAVDRGSDDLTGRDDDDTTDSTDSTDPADRASGLSTGAAGDPDPAHHSPGLGDARSEDAADEQAAADGRATPVGQTTPERDLMVYPEEADYPTRADDAELSAVPQVEPEPVSARDDLDERSGETHAGVPYGTGTTTGLDSVAGTTTGLDSVAGVGTTAGEAGTAAAGTAVSGGTGESDRGFGAEDFERRWREVQVSFVDDPREAVERADGLVDEAVAAITSRKQALVDQWKDGDQNDTERLRLALRDYRSLLQDLVGLSYSGAPRSGGPADTK</sequence>
<comment type="caution">
    <text evidence="2">The sequence shown here is derived from an EMBL/GenBank/DDBJ whole genome shotgun (WGS) entry which is preliminary data.</text>
</comment>
<organism evidence="2 3">
    <name type="scientific">Sphaerisporangium rhizosphaerae</name>
    <dbReference type="NCBI Taxonomy" id="2269375"/>
    <lineage>
        <taxon>Bacteria</taxon>
        <taxon>Bacillati</taxon>
        <taxon>Actinomycetota</taxon>
        <taxon>Actinomycetes</taxon>
        <taxon>Streptosporangiales</taxon>
        <taxon>Streptosporangiaceae</taxon>
        <taxon>Sphaerisporangium</taxon>
    </lineage>
</organism>
<proteinExistence type="predicted"/>
<feature type="region of interest" description="Disordered" evidence="1">
    <location>
        <begin position="1"/>
        <end position="289"/>
    </location>
</feature>
<gene>
    <name evidence="2" type="ORF">ACFQSB_15870</name>
</gene>
<protein>
    <submittedName>
        <fullName evidence="2">Uncharacterized protein</fullName>
    </submittedName>
</protein>